<dbReference type="InterPro" id="IPR029055">
    <property type="entry name" value="Ntn_hydrolases_N"/>
</dbReference>
<evidence type="ECO:0000256" key="8">
    <source>
        <dbReference type="ARBA" id="ARBA00047285"/>
    </source>
</evidence>
<dbReference type="Pfam" id="PF02275">
    <property type="entry name" value="CBAH"/>
    <property type="match status" value="1"/>
</dbReference>
<organism evidence="12 13">
    <name type="scientific">Roseburia intestinalis</name>
    <dbReference type="NCBI Taxonomy" id="166486"/>
    <lineage>
        <taxon>Bacteria</taxon>
        <taxon>Bacillati</taxon>
        <taxon>Bacillota</taxon>
        <taxon>Clostridia</taxon>
        <taxon>Lachnospirales</taxon>
        <taxon>Lachnospiraceae</taxon>
        <taxon>Roseburia</taxon>
    </lineage>
</organism>
<dbReference type="GO" id="GO:0045302">
    <property type="term" value="F:choloylglycine hydrolase activity"/>
    <property type="evidence" value="ECO:0007669"/>
    <property type="project" value="UniProtKB-EC"/>
</dbReference>
<evidence type="ECO:0000256" key="3">
    <source>
        <dbReference type="ARBA" id="ARBA00022801"/>
    </source>
</evidence>
<comment type="caution">
    <text evidence="12">The sequence shown here is derived from an EMBL/GenBank/DDBJ whole genome shotgun (WGS) entry which is preliminary data.</text>
</comment>
<dbReference type="AlphaFoldDB" id="A0A3R6B4X0"/>
<dbReference type="OrthoDB" id="9794717at2"/>
<dbReference type="CDD" id="cd00542">
    <property type="entry name" value="Ntn_PVA"/>
    <property type="match status" value="1"/>
</dbReference>
<keyword evidence="4" id="KW-0443">Lipid metabolism</keyword>
<evidence type="ECO:0000313" key="12">
    <source>
        <dbReference type="EMBL" id="RHC14592.1"/>
    </source>
</evidence>
<comment type="catalytic activity">
    <reaction evidence="9">
        <text>taurodeoxycholate + H2O = deoxycholate + taurine</text>
        <dbReference type="Rhea" id="RHEA:47556"/>
        <dbReference type="ChEBI" id="CHEBI:15377"/>
        <dbReference type="ChEBI" id="CHEBI:23614"/>
        <dbReference type="ChEBI" id="CHEBI:36261"/>
        <dbReference type="ChEBI" id="CHEBI:507393"/>
    </reaction>
    <physiologicalReaction direction="left-to-right" evidence="9">
        <dbReference type="Rhea" id="RHEA:47557"/>
    </physiologicalReaction>
</comment>
<dbReference type="InterPro" id="IPR029132">
    <property type="entry name" value="CBAH/NAAA_C"/>
</dbReference>
<evidence type="ECO:0000256" key="7">
    <source>
        <dbReference type="ARBA" id="ARBA00044806"/>
    </source>
</evidence>
<evidence type="ECO:0000256" key="5">
    <source>
        <dbReference type="ARBA" id="ARBA00044769"/>
    </source>
</evidence>
<dbReference type="InterPro" id="IPR052193">
    <property type="entry name" value="Peptidase_C59"/>
</dbReference>
<dbReference type="Proteomes" id="UP000283513">
    <property type="component" value="Unassembled WGS sequence"/>
</dbReference>
<evidence type="ECO:0000313" key="11">
    <source>
        <dbReference type="EMBL" id="MVQ45932.1"/>
    </source>
</evidence>
<evidence type="ECO:0000256" key="1">
    <source>
        <dbReference type="ARBA" id="ARBA00004860"/>
    </source>
</evidence>
<dbReference type="GO" id="GO:0006629">
    <property type="term" value="P:lipid metabolic process"/>
    <property type="evidence" value="ECO:0007669"/>
    <property type="project" value="UniProtKB-KW"/>
</dbReference>
<evidence type="ECO:0000256" key="6">
    <source>
        <dbReference type="ARBA" id="ARBA00044804"/>
    </source>
</evidence>
<comment type="similarity">
    <text evidence="2">Belongs to the peptidase C59 family.</text>
</comment>
<reference evidence="12 13" key="1">
    <citation type="submission" date="2018-08" db="EMBL/GenBank/DDBJ databases">
        <title>A genome reference for cultivated species of the human gut microbiota.</title>
        <authorList>
            <person name="Zou Y."/>
            <person name="Xue W."/>
            <person name="Luo G."/>
        </authorList>
    </citation>
    <scope>NUCLEOTIDE SEQUENCE [LARGE SCALE GENOMIC DNA]</scope>
    <source>
        <strain evidence="12 13">AM37-1AC</strain>
    </source>
</reference>
<proteinExistence type="inferred from homology"/>
<protein>
    <recommendedName>
        <fullName evidence="5">choloylglycine hydrolase</fullName>
        <ecNumber evidence="5">3.5.1.24</ecNumber>
    </recommendedName>
    <alternativeName>
        <fullName evidence="6">Bile salt hydrolase</fullName>
    </alternativeName>
    <alternativeName>
        <fullName evidence="7">Choloylglycine hydrolase</fullName>
    </alternativeName>
</protein>
<keyword evidence="3 12" id="KW-0378">Hydrolase</keyword>
<evidence type="ECO:0000259" key="10">
    <source>
        <dbReference type="Pfam" id="PF02275"/>
    </source>
</evidence>
<sequence length="328" mass="37135">MENFMCTAATYLTKDFYFGRTLDYEFSYGEEIAVTPRNYPFHFRHTENLEKHYAIIGMAHMAGDYPLYYDAVNEKGVGMAGLNFVGNAYYHKEESGKKNVASFEFIPWVLAQCATLDEVRELIADLNIVDTPFSENLPSGMLHWIISDKSGSITVESMKDGLHIHENPVGVLTNNPPFEQQMFMLNNYMGLSPKQPENHFTDKLDLNMYSRGMGALGLPGDLSSASRFARVAFTKMNAVSDDSEEESVAQFFHILGSVDQQRGCCEVSDGKYEITIYTSCCNASRGIYYYTTYSNSQITAVDMHREDLDGSVPVHYPMLTKQQILWQN</sequence>
<dbReference type="SUPFAM" id="SSF56235">
    <property type="entry name" value="N-terminal nucleophile aminohydrolases (Ntn hydrolases)"/>
    <property type="match status" value="1"/>
</dbReference>
<comment type="pathway">
    <text evidence="1">Lipid metabolism; bile acid biosynthesis.</text>
</comment>
<dbReference type="Gene3D" id="3.60.60.10">
    <property type="entry name" value="Penicillin V Acylase, Chain A"/>
    <property type="match status" value="1"/>
</dbReference>
<dbReference type="NCBIfam" id="NF038245">
    <property type="entry name" value="bile_salt_hydro"/>
    <property type="match status" value="1"/>
</dbReference>
<dbReference type="PANTHER" id="PTHR35527">
    <property type="entry name" value="CHOLOYLGLYCINE HYDROLASE"/>
    <property type="match status" value="1"/>
</dbReference>
<evidence type="ECO:0000256" key="2">
    <source>
        <dbReference type="ARBA" id="ARBA00006625"/>
    </source>
</evidence>
<name>A0A3R6B4X0_9FIRM</name>
<evidence type="ECO:0000313" key="14">
    <source>
        <dbReference type="Proteomes" id="UP000479531"/>
    </source>
</evidence>
<comment type="catalytic activity">
    <reaction evidence="8">
        <text>cholate + taurine = taurocholate + H2O</text>
        <dbReference type="Rhea" id="RHEA:47108"/>
        <dbReference type="ChEBI" id="CHEBI:15377"/>
        <dbReference type="ChEBI" id="CHEBI:29747"/>
        <dbReference type="ChEBI" id="CHEBI:36257"/>
        <dbReference type="ChEBI" id="CHEBI:507393"/>
    </reaction>
    <physiologicalReaction direction="right-to-left" evidence="8">
        <dbReference type="Rhea" id="RHEA:47110"/>
    </physiologicalReaction>
</comment>
<reference evidence="11 14" key="2">
    <citation type="submission" date="2019-10" db="EMBL/GenBank/DDBJ databases">
        <title>Roseburia spp. ameliorate alcoholic fatty liver via restoration of gut barrier function.</title>
        <authorList>
            <person name="Seo B."/>
            <person name="Ko G."/>
        </authorList>
    </citation>
    <scope>NUCLEOTIDE SEQUENCE [LARGE SCALE GENOMIC DNA]</scope>
    <source>
        <strain evidence="11 14">SNUG30017</strain>
    </source>
</reference>
<gene>
    <name evidence="12" type="ORF">DW856_15420</name>
    <name evidence="11" type="ORF">GCK47_09475</name>
</gene>
<dbReference type="EMBL" id="QSHO01000015">
    <property type="protein sequence ID" value="RHC14592.1"/>
    <property type="molecule type" value="Genomic_DNA"/>
</dbReference>
<accession>A0A3R6B4X0</accession>
<evidence type="ECO:0000313" key="13">
    <source>
        <dbReference type="Proteomes" id="UP000283513"/>
    </source>
</evidence>
<evidence type="ECO:0000256" key="9">
    <source>
        <dbReference type="ARBA" id="ARBA00048897"/>
    </source>
</evidence>
<evidence type="ECO:0000256" key="4">
    <source>
        <dbReference type="ARBA" id="ARBA00023098"/>
    </source>
</evidence>
<feature type="domain" description="Choloylglycine hydrolase/NAAA C-terminal" evidence="10">
    <location>
        <begin position="6"/>
        <end position="314"/>
    </location>
</feature>
<dbReference type="PANTHER" id="PTHR35527:SF2">
    <property type="entry name" value="HYDROLASE"/>
    <property type="match status" value="1"/>
</dbReference>
<dbReference type="InterPro" id="IPR047711">
    <property type="entry name" value="CBAH"/>
</dbReference>
<dbReference type="EC" id="3.5.1.24" evidence="5"/>
<dbReference type="EMBL" id="WGGT01000010">
    <property type="protein sequence ID" value="MVQ45932.1"/>
    <property type="molecule type" value="Genomic_DNA"/>
</dbReference>
<dbReference type="Proteomes" id="UP000479531">
    <property type="component" value="Unassembled WGS sequence"/>
</dbReference>